<dbReference type="RefSeq" id="WP_169735222.1">
    <property type="nucleotide sequence ID" value="NZ_JADBEG010000001.1"/>
</dbReference>
<evidence type="ECO:0000313" key="2">
    <source>
        <dbReference type="Proteomes" id="UP000631670"/>
    </source>
</evidence>
<protein>
    <submittedName>
        <fullName evidence="1">Uncharacterized protein</fullName>
    </submittedName>
</protein>
<dbReference type="Proteomes" id="UP000631670">
    <property type="component" value="Unassembled WGS sequence"/>
</dbReference>
<keyword evidence="2" id="KW-1185">Reference proteome</keyword>
<organism evidence="1 2">
    <name type="scientific">Amycolatopsis lexingtonensis</name>
    <dbReference type="NCBI Taxonomy" id="218822"/>
    <lineage>
        <taxon>Bacteria</taxon>
        <taxon>Bacillati</taxon>
        <taxon>Actinomycetota</taxon>
        <taxon>Actinomycetes</taxon>
        <taxon>Pseudonocardiales</taxon>
        <taxon>Pseudonocardiaceae</taxon>
        <taxon>Amycolatopsis</taxon>
    </lineage>
</organism>
<proteinExistence type="predicted"/>
<name>A0ABR9HZ99_9PSEU</name>
<dbReference type="EMBL" id="JADBEG010000001">
    <property type="protein sequence ID" value="MBE1496248.1"/>
    <property type="molecule type" value="Genomic_DNA"/>
</dbReference>
<accession>A0ABR9HZ99</accession>
<evidence type="ECO:0000313" key="1">
    <source>
        <dbReference type="EMBL" id="MBE1496248.1"/>
    </source>
</evidence>
<sequence length="95" mass="10150">MPAERAGWFVPVLAAVMACHHADRSGAADAITLLTEDARCRGGPDVACAGGCSPAPRWRWWPRSWPGSSWSGFLSWCGMRRGPVPGASRHCVVSS</sequence>
<dbReference type="PROSITE" id="PS51257">
    <property type="entry name" value="PROKAR_LIPOPROTEIN"/>
    <property type="match status" value="1"/>
</dbReference>
<gene>
    <name evidence="1" type="ORF">H4696_003348</name>
</gene>
<reference evidence="1 2" key="1">
    <citation type="submission" date="2020-10" db="EMBL/GenBank/DDBJ databases">
        <title>Sequencing the genomes of 1000 actinobacteria strains.</title>
        <authorList>
            <person name="Klenk H.-P."/>
        </authorList>
    </citation>
    <scope>NUCLEOTIDE SEQUENCE [LARGE SCALE GENOMIC DNA]</scope>
    <source>
        <strain evidence="1 2">DSM 44653</strain>
    </source>
</reference>
<comment type="caution">
    <text evidence="1">The sequence shown here is derived from an EMBL/GenBank/DDBJ whole genome shotgun (WGS) entry which is preliminary data.</text>
</comment>